<organism evidence="1 2">
    <name type="scientific">Lysobacter yangpyeongensis</name>
    <dbReference type="NCBI Taxonomy" id="346182"/>
    <lineage>
        <taxon>Bacteria</taxon>
        <taxon>Pseudomonadati</taxon>
        <taxon>Pseudomonadota</taxon>
        <taxon>Gammaproteobacteria</taxon>
        <taxon>Lysobacterales</taxon>
        <taxon>Lysobacteraceae</taxon>
        <taxon>Lysobacter</taxon>
    </lineage>
</organism>
<proteinExistence type="predicted"/>
<evidence type="ECO:0000313" key="2">
    <source>
        <dbReference type="Proteomes" id="UP001596036"/>
    </source>
</evidence>
<dbReference type="RefSeq" id="WP_386755736.1">
    <property type="nucleotide sequence ID" value="NZ_JBHSNM010000006.1"/>
</dbReference>
<keyword evidence="2" id="KW-1185">Reference proteome</keyword>
<accession>A0ABW0SQI4</accession>
<evidence type="ECO:0008006" key="3">
    <source>
        <dbReference type="Google" id="ProtNLM"/>
    </source>
</evidence>
<comment type="caution">
    <text evidence="1">The sequence shown here is derived from an EMBL/GenBank/DDBJ whole genome shotgun (WGS) entry which is preliminary data.</text>
</comment>
<sequence>MALHDPPSAPDPHAGAYEVHGDPACTGDVLLLGPVSPLWHGADFCRPLLGLFAARRQRVHVLDPVAVLEDGEQDAEAVLGRLADHIGRHLPPLQLIGGYALGGTLALALAHRLPQTPRVLCLSGPGFVDAPLRAALETLLEPLRRNDLAQCLSLLAAQVAPRGSAPKATHTDAFADDHALVSCARMRRGFELLLRLDARTQLHRYPGRVLCLLGEHSQLATIDNLAIDPAADTRRQVRVVPASGMRILRDNETFTLTSLHEWLNDCEQEGPGTAG</sequence>
<dbReference type="Gene3D" id="3.40.50.1820">
    <property type="entry name" value="alpha/beta hydrolase"/>
    <property type="match status" value="1"/>
</dbReference>
<name>A0ABW0SQI4_9GAMM</name>
<protein>
    <recommendedName>
        <fullName evidence="3">Alpha/beta hydrolase</fullName>
    </recommendedName>
</protein>
<gene>
    <name evidence="1" type="ORF">ACFPN1_13895</name>
</gene>
<dbReference type="InterPro" id="IPR029058">
    <property type="entry name" value="AB_hydrolase_fold"/>
</dbReference>
<dbReference type="EMBL" id="JBHSNM010000006">
    <property type="protein sequence ID" value="MFC5571153.1"/>
    <property type="molecule type" value="Genomic_DNA"/>
</dbReference>
<dbReference type="SUPFAM" id="SSF53474">
    <property type="entry name" value="alpha/beta-Hydrolases"/>
    <property type="match status" value="1"/>
</dbReference>
<evidence type="ECO:0000313" key="1">
    <source>
        <dbReference type="EMBL" id="MFC5571153.1"/>
    </source>
</evidence>
<reference evidence="2" key="1">
    <citation type="journal article" date="2019" name="Int. J. Syst. Evol. Microbiol.">
        <title>The Global Catalogue of Microorganisms (GCM) 10K type strain sequencing project: providing services to taxonomists for standard genome sequencing and annotation.</title>
        <authorList>
            <consortium name="The Broad Institute Genomics Platform"/>
            <consortium name="The Broad Institute Genome Sequencing Center for Infectious Disease"/>
            <person name="Wu L."/>
            <person name="Ma J."/>
        </authorList>
    </citation>
    <scope>NUCLEOTIDE SEQUENCE [LARGE SCALE GENOMIC DNA]</scope>
    <source>
        <strain evidence="2">KACC 11407</strain>
    </source>
</reference>
<dbReference type="Proteomes" id="UP001596036">
    <property type="component" value="Unassembled WGS sequence"/>
</dbReference>